<keyword evidence="4 6" id="KW-1133">Transmembrane helix</keyword>
<reference evidence="8" key="1">
    <citation type="submission" date="2016-10" db="EMBL/GenBank/DDBJ databases">
        <authorList>
            <person name="Varghese N."/>
            <person name="Submissions S."/>
        </authorList>
    </citation>
    <scope>NUCLEOTIDE SEQUENCE [LARGE SCALE GENOMIC DNA]</scope>
    <source>
        <strain evidence="8">DSM 21620</strain>
    </source>
</reference>
<evidence type="ECO:0000256" key="1">
    <source>
        <dbReference type="ARBA" id="ARBA00004651"/>
    </source>
</evidence>
<dbReference type="Proteomes" id="UP000198666">
    <property type="component" value="Unassembled WGS sequence"/>
</dbReference>
<feature type="transmembrane region" description="Helical" evidence="6">
    <location>
        <begin position="39"/>
        <end position="59"/>
    </location>
</feature>
<dbReference type="AlphaFoldDB" id="A0A1G6ILX9"/>
<keyword evidence="8" id="KW-1185">Reference proteome</keyword>
<feature type="transmembrane region" description="Helical" evidence="6">
    <location>
        <begin position="109"/>
        <end position="133"/>
    </location>
</feature>
<evidence type="ECO:0000256" key="3">
    <source>
        <dbReference type="ARBA" id="ARBA00022692"/>
    </source>
</evidence>
<evidence type="ECO:0000256" key="2">
    <source>
        <dbReference type="ARBA" id="ARBA00022475"/>
    </source>
</evidence>
<dbReference type="GO" id="GO:0015171">
    <property type="term" value="F:amino acid transmembrane transporter activity"/>
    <property type="evidence" value="ECO:0007669"/>
    <property type="project" value="TreeGrafter"/>
</dbReference>
<sequence length="206" mass="22832">MGNILHYILLGVSLSAPVGPVNAAQMEKGIRGGFLQSLSVGFGAMLADILYMLLVYLGFYHVIMIPLVQSFLYFFGSFVFLYLGMESVLKTKTLTRASMTTVAPLQGLRYGFFLALVNPISIMFWVGVYGSVLAKIVEQGEADHLLLYTTSIFVGVFLWDNIIALLSSSLRRFLNDRLLRLITLVSGLSLLGFGIYFGYLGVQRIF</sequence>
<gene>
    <name evidence="7" type="ORF">SAMN05421663_101328</name>
</gene>
<evidence type="ECO:0000256" key="4">
    <source>
        <dbReference type="ARBA" id="ARBA00022989"/>
    </source>
</evidence>
<dbReference type="Pfam" id="PF01810">
    <property type="entry name" value="LysE"/>
    <property type="match status" value="1"/>
</dbReference>
<dbReference type="PANTHER" id="PTHR30086:SF6">
    <property type="entry name" value="AMINO ACID EFFLUX PROTEIN YCGF-RELATED"/>
    <property type="match status" value="1"/>
</dbReference>
<evidence type="ECO:0000313" key="8">
    <source>
        <dbReference type="Proteomes" id="UP000198666"/>
    </source>
</evidence>
<feature type="transmembrane region" description="Helical" evidence="6">
    <location>
        <begin position="178"/>
        <end position="202"/>
    </location>
</feature>
<evidence type="ECO:0000313" key="7">
    <source>
        <dbReference type="EMBL" id="SDC07572.1"/>
    </source>
</evidence>
<dbReference type="RefSeq" id="WP_093725329.1">
    <property type="nucleotide sequence ID" value="NZ_FMZB01000001.1"/>
</dbReference>
<dbReference type="OrthoDB" id="7874789at2"/>
<keyword evidence="5 6" id="KW-0472">Membrane</keyword>
<evidence type="ECO:0000256" key="5">
    <source>
        <dbReference type="ARBA" id="ARBA00023136"/>
    </source>
</evidence>
<comment type="subcellular location">
    <subcellularLocation>
        <location evidence="1">Cell membrane</location>
        <topology evidence="1">Multi-pass membrane protein</topology>
    </subcellularLocation>
</comment>
<feature type="transmembrane region" description="Helical" evidence="6">
    <location>
        <begin position="145"/>
        <end position="166"/>
    </location>
</feature>
<keyword evidence="3 6" id="KW-0812">Transmembrane</keyword>
<name>A0A1G6ILX9_9BACI</name>
<dbReference type="PANTHER" id="PTHR30086">
    <property type="entry name" value="ARGININE EXPORTER PROTEIN ARGO"/>
    <property type="match status" value="1"/>
</dbReference>
<dbReference type="EMBL" id="FMZB01000001">
    <property type="protein sequence ID" value="SDC07572.1"/>
    <property type="molecule type" value="Genomic_DNA"/>
</dbReference>
<evidence type="ECO:0000256" key="6">
    <source>
        <dbReference type="SAM" id="Phobius"/>
    </source>
</evidence>
<protein>
    <submittedName>
        <fullName evidence="7">Threonine/homoserine/homoserine lactone efflux protein</fullName>
    </submittedName>
</protein>
<keyword evidence="2" id="KW-1003">Cell membrane</keyword>
<proteinExistence type="predicted"/>
<dbReference type="STRING" id="361279.SAMN05421663_101328"/>
<dbReference type="InterPro" id="IPR001123">
    <property type="entry name" value="LeuE-type"/>
</dbReference>
<organism evidence="7 8">
    <name type="scientific">Terribacillus halophilus</name>
    <dbReference type="NCBI Taxonomy" id="361279"/>
    <lineage>
        <taxon>Bacteria</taxon>
        <taxon>Bacillati</taxon>
        <taxon>Bacillota</taxon>
        <taxon>Bacilli</taxon>
        <taxon>Bacillales</taxon>
        <taxon>Bacillaceae</taxon>
        <taxon>Terribacillus</taxon>
    </lineage>
</organism>
<feature type="transmembrane region" description="Helical" evidence="6">
    <location>
        <begin position="71"/>
        <end position="89"/>
    </location>
</feature>
<dbReference type="GO" id="GO:0005886">
    <property type="term" value="C:plasma membrane"/>
    <property type="evidence" value="ECO:0007669"/>
    <property type="project" value="UniProtKB-SubCell"/>
</dbReference>
<accession>A0A1G6ILX9</accession>